<evidence type="ECO:0000256" key="3">
    <source>
        <dbReference type="ARBA" id="ARBA00023015"/>
    </source>
</evidence>
<comment type="caution">
    <text evidence="8">The sequence shown here is derived from an EMBL/GenBank/DDBJ whole genome shotgun (WGS) entry which is preliminary data.</text>
</comment>
<keyword evidence="5" id="KW-0804">Transcription</keyword>
<accession>A0A8J7M621</accession>
<evidence type="ECO:0000313" key="9">
    <source>
        <dbReference type="Proteomes" id="UP000655420"/>
    </source>
</evidence>
<protein>
    <submittedName>
        <fullName evidence="8">Response regulator</fullName>
    </submittedName>
</protein>
<keyword evidence="1 6" id="KW-0597">Phosphoprotein</keyword>
<gene>
    <name evidence="8" type="ORF">H0I76_08060</name>
</gene>
<dbReference type="Proteomes" id="UP000655420">
    <property type="component" value="Unassembled WGS sequence"/>
</dbReference>
<dbReference type="InterPro" id="IPR001789">
    <property type="entry name" value="Sig_transdc_resp-reg_receiver"/>
</dbReference>
<reference evidence="8" key="1">
    <citation type="submission" date="2020-12" db="EMBL/GenBank/DDBJ databases">
        <title>Bacterial taxonomy.</title>
        <authorList>
            <person name="Pan X."/>
        </authorList>
    </citation>
    <scope>NUCLEOTIDE SEQUENCE</scope>
    <source>
        <strain evidence="8">M0105</strain>
    </source>
</reference>
<dbReference type="PANTHER" id="PTHR44591">
    <property type="entry name" value="STRESS RESPONSE REGULATOR PROTEIN 1"/>
    <property type="match status" value="1"/>
</dbReference>
<keyword evidence="9" id="KW-1185">Reference proteome</keyword>
<dbReference type="Gene3D" id="3.40.50.2300">
    <property type="match status" value="1"/>
</dbReference>
<dbReference type="CDD" id="cd17574">
    <property type="entry name" value="REC_OmpR"/>
    <property type="match status" value="1"/>
</dbReference>
<keyword evidence="3" id="KW-0805">Transcription regulation</keyword>
<sequence length="125" mass="13509">MTRSVLLAEDEPHIVEALAFLLGRAGFAVTVVSDGEAAVTKAMTETPDVLVLDVMLPGITGFEVLRRLRAEAVTARLPVVMLTAKGQREDRETARRWGADMFIAKPFSNAELVEAVTRLAGSTAR</sequence>
<keyword evidence="4" id="KW-0238">DNA-binding</keyword>
<evidence type="ECO:0000256" key="4">
    <source>
        <dbReference type="ARBA" id="ARBA00023125"/>
    </source>
</evidence>
<evidence type="ECO:0000256" key="5">
    <source>
        <dbReference type="ARBA" id="ARBA00023163"/>
    </source>
</evidence>
<evidence type="ECO:0000256" key="6">
    <source>
        <dbReference type="PROSITE-ProRule" id="PRU00169"/>
    </source>
</evidence>
<dbReference type="InterPro" id="IPR011006">
    <property type="entry name" value="CheY-like_superfamily"/>
</dbReference>
<feature type="domain" description="Response regulatory" evidence="7">
    <location>
        <begin position="4"/>
        <end position="120"/>
    </location>
</feature>
<dbReference type="FunFam" id="3.40.50.2300:FF:000001">
    <property type="entry name" value="DNA-binding response regulator PhoB"/>
    <property type="match status" value="1"/>
</dbReference>
<dbReference type="EMBL" id="JAEHHL010000004">
    <property type="protein sequence ID" value="MBK0399139.1"/>
    <property type="molecule type" value="Genomic_DNA"/>
</dbReference>
<feature type="modified residue" description="4-aspartylphosphate" evidence="6">
    <location>
        <position position="53"/>
    </location>
</feature>
<evidence type="ECO:0000256" key="1">
    <source>
        <dbReference type="ARBA" id="ARBA00022553"/>
    </source>
</evidence>
<dbReference type="PROSITE" id="PS50110">
    <property type="entry name" value="RESPONSE_REGULATORY"/>
    <property type="match status" value="1"/>
</dbReference>
<dbReference type="RefSeq" id="WP_200609122.1">
    <property type="nucleotide sequence ID" value="NZ_JAEHHL010000004.1"/>
</dbReference>
<organism evidence="8 9">
    <name type="scientific">Thermohalobaculum xanthum</name>
    <dbReference type="NCBI Taxonomy" id="2753746"/>
    <lineage>
        <taxon>Bacteria</taxon>
        <taxon>Pseudomonadati</taxon>
        <taxon>Pseudomonadota</taxon>
        <taxon>Alphaproteobacteria</taxon>
        <taxon>Rhodobacterales</taxon>
        <taxon>Paracoccaceae</taxon>
        <taxon>Thermohalobaculum</taxon>
    </lineage>
</organism>
<proteinExistence type="predicted"/>
<dbReference type="SUPFAM" id="SSF52172">
    <property type="entry name" value="CheY-like"/>
    <property type="match status" value="1"/>
</dbReference>
<dbReference type="InterPro" id="IPR050595">
    <property type="entry name" value="Bact_response_regulator"/>
</dbReference>
<dbReference type="SMART" id="SM00448">
    <property type="entry name" value="REC"/>
    <property type="match status" value="1"/>
</dbReference>
<dbReference type="GO" id="GO:0003677">
    <property type="term" value="F:DNA binding"/>
    <property type="evidence" value="ECO:0007669"/>
    <property type="project" value="UniProtKB-KW"/>
</dbReference>
<dbReference type="Pfam" id="PF00072">
    <property type="entry name" value="Response_reg"/>
    <property type="match status" value="1"/>
</dbReference>
<name>A0A8J7M621_9RHOB</name>
<evidence type="ECO:0000256" key="2">
    <source>
        <dbReference type="ARBA" id="ARBA00023012"/>
    </source>
</evidence>
<dbReference type="AlphaFoldDB" id="A0A8J7M621"/>
<dbReference type="GO" id="GO:0000160">
    <property type="term" value="P:phosphorelay signal transduction system"/>
    <property type="evidence" value="ECO:0007669"/>
    <property type="project" value="UniProtKB-KW"/>
</dbReference>
<keyword evidence="2" id="KW-0902">Two-component regulatory system</keyword>
<evidence type="ECO:0000259" key="7">
    <source>
        <dbReference type="PROSITE" id="PS50110"/>
    </source>
</evidence>
<evidence type="ECO:0000313" key="8">
    <source>
        <dbReference type="EMBL" id="MBK0399139.1"/>
    </source>
</evidence>
<dbReference type="PANTHER" id="PTHR44591:SF14">
    <property type="entry name" value="PROTEIN PILG"/>
    <property type="match status" value="1"/>
</dbReference>